<dbReference type="Gene3D" id="3.10.450.530">
    <property type="entry name" value="Ribonuclease toxin, BrnT, of type II toxin-antitoxin system"/>
    <property type="match status" value="1"/>
</dbReference>
<dbReference type="AlphaFoldDB" id="A0A0G0CVC7"/>
<protein>
    <recommendedName>
        <fullName evidence="3">Protein containing DUF497</fullName>
    </recommendedName>
</protein>
<evidence type="ECO:0000313" key="2">
    <source>
        <dbReference type="Proteomes" id="UP000033995"/>
    </source>
</evidence>
<organism evidence="1 2">
    <name type="scientific">Candidatus Woesebacteria bacterium GW2011_GWA2_33_28</name>
    <dbReference type="NCBI Taxonomy" id="1618561"/>
    <lineage>
        <taxon>Bacteria</taxon>
        <taxon>Candidatus Woeseibacteriota</taxon>
    </lineage>
</organism>
<evidence type="ECO:0008006" key="3">
    <source>
        <dbReference type="Google" id="ProtNLM"/>
    </source>
</evidence>
<gene>
    <name evidence="1" type="ORF">UR38_C0005G0065</name>
</gene>
<accession>A0A0G0CVC7</accession>
<dbReference type="Pfam" id="PF04365">
    <property type="entry name" value="BrnT_toxin"/>
    <property type="match status" value="1"/>
</dbReference>
<dbReference type="EMBL" id="LBOZ01000005">
    <property type="protein sequence ID" value="KKP47252.1"/>
    <property type="molecule type" value="Genomic_DNA"/>
</dbReference>
<comment type="caution">
    <text evidence="1">The sequence shown here is derived from an EMBL/GenBank/DDBJ whole genome shotgun (WGS) entry which is preliminary data.</text>
</comment>
<name>A0A0G0CVC7_9BACT</name>
<evidence type="ECO:0000313" key="1">
    <source>
        <dbReference type="EMBL" id="KKP47252.1"/>
    </source>
</evidence>
<sequence>MYCMIIYSDIMPRHISSIAFEWDSGNVTKSWLKHGVTKEECEEAFLNRPLRVFDDKKHSLNEARFVAYGKTDANKYLTIIFTLRFKKTRIISARKQNRKERKTYDKKNTKI</sequence>
<dbReference type="InterPro" id="IPR007460">
    <property type="entry name" value="BrnT_toxin"/>
</dbReference>
<reference evidence="1 2" key="1">
    <citation type="journal article" date="2015" name="Nature">
        <title>rRNA introns, odd ribosomes, and small enigmatic genomes across a large radiation of phyla.</title>
        <authorList>
            <person name="Brown C.T."/>
            <person name="Hug L.A."/>
            <person name="Thomas B.C."/>
            <person name="Sharon I."/>
            <person name="Castelle C.J."/>
            <person name="Singh A."/>
            <person name="Wilkins M.J."/>
            <person name="Williams K.H."/>
            <person name="Banfield J.F."/>
        </authorList>
    </citation>
    <scope>NUCLEOTIDE SEQUENCE [LARGE SCALE GENOMIC DNA]</scope>
</reference>
<dbReference type="InterPro" id="IPR038573">
    <property type="entry name" value="BrnT_sf"/>
</dbReference>
<proteinExistence type="predicted"/>
<dbReference type="Proteomes" id="UP000033995">
    <property type="component" value="Unassembled WGS sequence"/>
</dbReference>